<dbReference type="KEGG" id="azz:DEW08_06650"/>
<keyword evidence="2" id="KW-0479">Metal-binding</keyword>
<keyword evidence="3" id="KW-0408">Iron</keyword>
<dbReference type="Gene3D" id="1.20.120.50">
    <property type="entry name" value="Hemerythrin-like"/>
    <property type="match status" value="1"/>
</dbReference>
<dbReference type="AlphaFoldDB" id="A0A2S2CNG1"/>
<gene>
    <name evidence="4" type="ORF">DEW08_06650</name>
</gene>
<organism evidence="4 5">
    <name type="scientific">Azospirillum thermophilum</name>
    <dbReference type="NCBI Taxonomy" id="2202148"/>
    <lineage>
        <taxon>Bacteria</taxon>
        <taxon>Pseudomonadati</taxon>
        <taxon>Pseudomonadota</taxon>
        <taxon>Alphaproteobacteria</taxon>
        <taxon>Rhodospirillales</taxon>
        <taxon>Azospirillaceae</taxon>
        <taxon>Azospirillum</taxon>
    </lineage>
</organism>
<evidence type="ECO:0000256" key="3">
    <source>
        <dbReference type="ARBA" id="ARBA00023004"/>
    </source>
</evidence>
<dbReference type="CDD" id="cd12107">
    <property type="entry name" value="Hemerythrin"/>
    <property type="match status" value="1"/>
</dbReference>
<name>A0A2S2CNG1_9PROT</name>
<dbReference type="Proteomes" id="UP000245629">
    <property type="component" value="Chromosome 2"/>
</dbReference>
<dbReference type="OrthoDB" id="7305302at2"/>
<comment type="similarity">
    <text evidence="1">Belongs to the hemerythrin family.</text>
</comment>
<dbReference type="GO" id="GO:0046872">
    <property type="term" value="F:metal ion binding"/>
    <property type="evidence" value="ECO:0007669"/>
    <property type="project" value="UniProtKB-KW"/>
</dbReference>
<evidence type="ECO:0000256" key="2">
    <source>
        <dbReference type="ARBA" id="ARBA00022723"/>
    </source>
</evidence>
<reference evidence="5" key="1">
    <citation type="submission" date="2018-05" db="EMBL/GenBank/DDBJ databases">
        <title>Azospirillum thermophila sp. nov., a novel isolated from hot spring.</title>
        <authorList>
            <person name="Zhao Z."/>
        </authorList>
    </citation>
    <scope>NUCLEOTIDE SEQUENCE [LARGE SCALE GENOMIC DNA]</scope>
    <source>
        <strain evidence="5">CFH 70021</strain>
    </source>
</reference>
<dbReference type="InterPro" id="IPR012827">
    <property type="entry name" value="Hemerythrin_metal-bd"/>
</dbReference>
<sequence>MDDKCGVSELDGEHRELLTLHNDLVHALLGRASLDLERAFLDTVHHSAALHFRTEGRLIRRTAYARAGEHLADHRRFLAGVLRLRAQATDGPSLCDAALMLRCWLVEHFQEDRDLLDWLRRQARDCL</sequence>
<evidence type="ECO:0000256" key="1">
    <source>
        <dbReference type="ARBA" id="ARBA00010587"/>
    </source>
</evidence>
<accession>A0A2S2CNG1</accession>
<dbReference type="SUPFAM" id="SSF47188">
    <property type="entry name" value="Hemerythrin-like"/>
    <property type="match status" value="1"/>
</dbReference>
<dbReference type="InterPro" id="IPR035938">
    <property type="entry name" value="Hemerythrin-like_sf"/>
</dbReference>
<evidence type="ECO:0000313" key="5">
    <source>
        <dbReference type="Proteomes" id="UP000245629"/>
    </source>
</evidence>
<protein>
    <recommendedName>
        <fullName evidence="6">Hemerythrin-like domain-containing protein</fullName>
    </recommendedName>
</protein>
<dbReference type="EMBL" id="CP029353">
    <property type="protein sequence ID" value="AWK85975.1"/>
    <property type="molecule type" value="Genomic_DNA"/>
</dbReference>
<evidence type="ECO:0008006" key="6">
    <source>
        <dbReference type="Google" id="ProtNLM"/>
    </source>
</evidence>
<keyword evidence="5" id="KW-1185">Reference proteome</keyword>
<dbReference type="NCBIfam" id="TIGR02481">
    <property type="entry name" value="hemeryth_dom"/>
    <property type="match status" value="1"/>
</dbReference>
<proteinExistence type="inferred from homology"/>
<evidence type="ECO:0000313" key="4">
    <source>
        <dbReference type="EMBL" id="AWK85975.1"/>
    </source>
</evidence>